<evidence type="ECO:0000256" key="1">
    <source>
        <dbReference type="SAM" id="Phobius"/>
    </source>
</evidence>
<dbReference type="EMBL" id="MU855802">
    <property type="protein sequence ID" value="KAK3899316.1"/>
    <property type="molecule type" value="Genomic_DNA"/>
</dbReference>
<keyword evidence="1" id="KW-0472">Membrane</keyword>
<gene>
    <name evidence="2" type="ORF">C8A05DRAFT_37078</name>
</gene>
<accession>A0AAN6RRC0</accession>
<dbReference type="PANTHER" id="PTHR42083">
    <property type="entry name" value="MARVEL DOMAIN-CONTAINING PROTEIN"/>
    <property type="match status" value="1"/>
</dbReference>
<feature type="transmembrane region" description="Helical" evidence="1">
    <location>
        <begin position="49"/>
        <end position="68"/>
    </location>
</feature>
<dbReference type="AlphaFoldDB" id="A0AAN6RRC0"/>
<keyword evidence="1" id="KW-0812">Transmembrane</keyword>
<protein>
    <submittedName>
        <fullName evidence="2">Uncharacterized protein</fullName>
    </submittedName>
</protein>
<comment type="caution">
    <text evidence="2">The sequence shown here is derived from an EMBL/GenBank/DDBJ whole genome shotgun (WGS) entry which is preliminary data.</text>
</comment>
<sequence length="155" mass="16979">MTIGCAALSYVLFTALHACQFVVGAAVCVLYGIDIKHARDAGEAVDGKDAYAVTVGGLGALTALLLLVPFVVRFAFVWAWSLVMSVLWLALFGIFGRTYINMENPEGDGDIQRMKIAVWIVLAGAALWVIGAVAHFIYWWGHKDRRSRFTSRAKI</sequence>
<reference evidence="2" key="1">
    <citation type="journal article" date="2023" name="Mol. Phylogenet. Evol.">
        <title>Genome-scale phylogeny and comparative genomics of the fungal order Sordariales.</title>
        <authorList>
            <person name="Hensen N."/>
            <person name="Bonometti L."/>
            <person name="Westerberg I."/>
            <person name="Brannstrom I.O."/>
            <person name="Guillou S."/>
            <person name="Cros-Aarteil S."/>
            <person name="Calhoun S."/>
            <person name="Haridas S."/>
            <person name="Kuo A."/>
            <person name="Mondo S."/>
            <person name="Pangilinan J."/>
            <person name="Riley R."/>
            <person name="LaButti K."/>
            <person name="Andreopoulos B."/>
            <person name="Lipzen A."/>
            <person name="Chen C."/>
            <person name="Yan M."/>
            <person name="Daum C."/>
            <person name="Ng V."/>
            <person name="Clum A."/>
            <person name="Steindorff A."/>
            <person name="Ohm R.A."/>
            <person name="Martin F."/>
            <person name="Silar P."/>
            <person name="Natvig D.O."/>
            <person name="Lalanne C."/>
            <person name="Gautier V."/>
            <person name="Ament-Velasquez S.L."/>
            <person name="Kruys A."/>
            <person name="Hutchinson M.I."/>
            <person name="Powell A.J."/>
            <person name="Barry K."/>
            <person name="Miller A.N."/>
            <person name="Grigoriev I.V."/>
            <person name="Debuchy R."/>
            <person name="Gladieux P."/>
            <person name="Hiltunen Thoren M."/>
            <person name="Johannesson H."/>
        </authorList>
    </citation>
    <scope>NUCLEOTIDE SEQUENCE</scope>
    <source>
        <strain evidence="2">CBS 103.79</strain>
    </source>
</reference>
<reference evidence="2" key="2">
    <citation type="submission" date="2023-05" db="EMBL/GenBank/DDBJ databases">
        <authorList>
            <consortium name="Lawrence Berkeley National Laboratory"/>
            <person name="Steindorff A."/>
            <person name="Hensen N."/>
            <person name="Bonometti L."/>
            <person name="Westerberg I."/>
            <person name="Brannstrom I.O."/>
            <person name="Guillou S."/>
            <person name="Cros-Aarteil S."/>
            <person name="Calhoun S."/>
            <person name="Haridas S."/>
            <person name="Kuo A."/>
            <person name="Mondo S."/>
            <person name="Pangilinan J."/>
            <person name="Riley R."/>
            <person name="Labutti K."/>
            <person name="Andreopoulos B."/>
            <person name="Lipzen A."/>
            <person name="Chen C."/>
            <person name="Yanf M."/>
            <person name="Daum C."/>
            <person name="Ng V."/>
            <person name="Clum A."/>
            <person name="Ohm R."/>
            <person name="Martin F."/>
            <person name="Silar P."/>
            <person name="Natvig D."/>
            <person name="Lalanne C."/>
            <person name="Gautier V."/>
            <person name="Ament-Velasquez S.L."/>
            <person name="Kruys A."/>
            <person name="Hutchinson M.I."/>
            <person name="Powell A.J."/>
            <person name="Barry K."/>
            <person name="Miller A.N."/>
            <person name="Grigoriev I.V."/>
            <person name="Debuchy R."/>
            <person name="Gladieux P."/>
            <person name="Thoren M.H."/>
            <person name="Johannesson H."/>
        </authorList>
    </citation>
    <scope>NUCLEOTIDE SEQUENCE</scope>
    <source>
        <strain evidence="2">CBS 103.79</strain>
    </source>
</reference>
<name>A0AAN6RRC0_9PEZI</name>
<keyword evidence="1" id="KW-1133">Transmembrane helix</keyword>
<dbReference type="Proteomes" id="UP001303889">
    <property type="component" value="Unassembled WGS sequence"/>
</dbReference>
<keyword evidence="3" id="KW-1185">Reference proteome</keyword>
<proteinExistence type="predicted"/>
<evidence type="ECO:0000313" key="3">
    <source>
        <dbReference type="Proteomes" id="UP001303889"/>
    </source>
</evidence>
<feature type="transmembrane region" description="Helical" evidence="1">
    <location>
        <begin position="116"/>
        <end position="140"/>
    </location>
</feature>
<evidence type="ECO:0000313" key="2">
    <source>
        <dbReference type="EMBL" id="KAK3899316.1"/>
    </source>
</evidence>
<dbReference type="PANTHER" id="PTHR42083:SF1">
    <property type="entry name" value="MARVEL DOMAIN-CONTAINING PROTEIN"/>
    <property type="match status" value="1"/>
</dbReference>
<feature type="transmembrane region" description="Helical" evidence="1">
    <location>
        <begin position="75"/>
        <end position="96"/>
    </location>
</feature>
<organism evidence="2 3">
    <name type="scientific">Staphylotrichum tortipilum</name>
    <dbReference type="NCBI Taxonomy" id="2831512"/>
    <lineage>
        <taxon>Eukaryota</taxon>
        <taxon>Fungi</taxon>
        <taxon>Dikarya</taxon>
        <taxon>Ascomycota</taxon>
        <taxon>Pezizomycotina</taxon>
        <taxon>Sordariomycetes</taxon>
        <taxon>Sordariomycetidae</taxon>
        <taxon>Sordariales</taxon>
        <taxon>Chaetomiaceae</taxon>
        <taxon>Staphylotrichum</taxon>
    </lineage>
</organism>